<evidence type="ECO:0000256" key="3">
    <source>
        <dbReference type="ARBA" id="ARBA00023002"/>
    </source>
</evidence>
<dbReference type="Gene3D" id="3.40.50.720">
    <property type="entry name" value="NAD(P)-binding Rossmann-like Domain"/>
    <property type="match status" value="1"/>
</dbReference>
<dbReference type="GO" id="GO:0016616">
    <property type="term" value="F:oxidoreductase activity, acting on the CH-OH group of donors, NAD or NADP as acceptor"/>
    <property type="evidence" value="ECO:0007669"/>
    <property type="project" value="TreeGrafter"/>
</dbReference>
<dbReference type="PANTHER" id="PTHR24322">
    <property type="entry name" value="PKSB"/>
    <property type="match status" value="1"/>
</dbReference>
<evidence type="ECO:0000256" key="2">
    <source>
        <dbReference type="ARBA" id="ARBA00022857"/>
    </source>
</evidence>
<name>A0AAN8ELR0_9EURO</name>
<keyword evidence="2" id="KW-0521">NADP</keyword>
<dbReference type="Pfam" id="PF00106">
    <property type="entry name" value="adh_short"/>
    <property type="match status" value="1"/>
</dbReference>
<dbReference type="EMBL" id="JAKLMC020000002">
    <property type="protein sequence ID" value="KAK5958143.1"/>
    <property type="molecule type" value="Genomic_DNA"/>
</dbReference>
<keyword evidence="6" id="KW-1185">Reference proteome</keyword>
<dbReference type="PRINTS" id="PR00081">
    <property type="entry name" value="GDHRDH"/>
</dbReference>
<comment type="similarity">
    <text evidence="1 4">Belongs to the short-chain dehydrogenases/reductases (SDR) family.</text>
</comment>
<dbReference type="InterPro" id="IPR002347">
    <property type="entry name" value="SDR_fam"/>
</dbReference>
<dbReference type="InterPro" id="IPR020904">
    <property type="entry name" value="Sc_DH/Rdtase_CS"/>
</dbReference>
<evidence type="ECO:0000256" key="1">
    <source>
        <dbReference type="ARBA" id="ARBA00006484"/>
    </source>
</evidence>
<evidence type="ECO:0000313" key="5">
    <source>
        <dbReference type="EMBL" id="KAK5958143.1"/>
    </source>
</evidence>
<dbReference type="PRINTS" id="PR00080">
    <property type="entry name" value="SDRFAMILY"/>
</dbReference>
<dbReference type="AlphaFoldDB" id="A0AAN8ELR0"/>
<evidence type="ECO:0000256" key="4">
    <source>
        <dbReference type="RuleBase" id="RU000363"/>
    </source>
</evidence>
<organism evidence="5 6">
    <name type="scientific">Knufia fluminis</name>
    <dbReference type="NCBI Taxonomy" id="191047"/>
    <lineage>
        <taxon>Eukaryota</taxon>
        <taxon>Fungi</taxon>
        <taxon>Dikarya</taxon>
        <taxon>Ascomycota</taxon>
        <taxon>Pezizomycotina</taxon>
        <taxon>Eurotiomycetes</taxon>
        <taxon>Chaetothyriomycetidae</taxon>
        <taxon>Chaetothyriales</taxon>
        <taxon>Trichomeriaceae</taxon>
        <taxon>Knufia</taxon>
    </lineage>
</organism>
<dbReference type="PANTHER" id="PTHR24322:SF736">
    <property type="entry name" value="RETINOL DEHYDROGENASE 10"/>
    <property type="match status" value="1"/>
</dbReference>
<gene>
    <name evidence="5" type="ORF">OHC33_001333</name>
</gene>
<dbReference type="SUPFAM" id="SSF51735">
    <property type="entry name" value="NAD(P)-binding Rossmann-fold domains"/>
    <property type="match status" value="1"/>
</dbReference>
<dbReference type="Proteomes" id="UP001316803">
    <property type="component" value="Unassembled WGS sequence"/>
</dbReference>
<evidence type="ECO:0000313" key="6">
    <source>
        <dbReference type="Proteomes" id="UP001316803"/>
    </source>
</evidence>
<proteinExistence type="inferred from homology"/>
<reference evidence="5 6" key="1">
    <citation type="submission" date="2022-12" db="EMBL/GenBank/DDBJ databases">
        <title>Genomic features and morphological characterization of a novel Knufia sp. strain isolated from spacecraft assembly facility.</title>
        <authorList>
            <person name="Teixeira M."/>
            <person name="Chander A.M."/>
            <person name="Stajich J.E."/>
            <person name="Venkateswaran K."/>
        </authorList>
    </citation>
    <scope>NUCLEOTIDE SEQUENCE [LARGE SCALE GENOMIC DNA]</scope>
    <source>
        <strain evidence="5 6">FJI-L2-BK-P2</strain>
    </source>
</reference>
<accession>A0AAN8ELR0</accession>
<protein>
    <submittedName>
        <fullName evidence="5">Uncharacterized protein</fullName>
    </submittedName>
</protein>
<dbReference type="InterPro" id="IPR036291">
    <property type="entry name" value="NAD(P)-bd_dom_sf"/>
</dbReference>
<sequence length="405" mass="44300">MAEPTPIKKATNAIRTTIGLPLVATRYIASEPLLTGPLLWALTRGPVELRERLLSPVRNNTPDRLKNYIGATSDVRLAKIIALLKVLFALGVVDRANKALNSLALNGWYLPGMKPMSRWRWDGKTEVVLITGGCSGFGYEMVKQFAGKAKVVVVDVQELPSELEKLPEVYYYKCDLSDLDAIGGVCSEIRNRHGNPSVLINNAGIGGDKNMTRHSHTRSDNSLIGAGKTLLDTSTEFVQKIMAVNLTSHFVLIREFLPGMLDAKKGHIVGIASMASFVSAPGLVDYCVTKVGVLALHEGLRNELLSRYENGFTVATTSVHPSWHATGIIKGFEGKLAEHGIVADPPSNVAKAVLEQVVAHRSGQIYMPRSAEAQAGTRRLPIWLQDIFLGNVQLNPFKKNEFHFD</sequence>
<comment type="caution">
    <text evidence="5">The sequence shown here is derived from an EMBL/GenBank/DDBJ whole genome shotgun (WGS) entry which is preliminary data.</text>
</comment>
<dbReference type="PROSITE" id="PS00061">
    <property type="entry name" value="ADH_SHORT"/>
    <property type="match status" value="1"/>
</dbReference>
<keyword evidence="3" id="KW-0560">Oxidoreductase</keyword>